<dbReference type="InterPro" id="IPR027417">
    <property type="entry name" value="P-loop_NTPase"/>
</dbReference>
<organism evidence="1">
    <name type="scientific">marine sediment metagenome</name>
    <dbReference type="NCBI Taxonomy" id="412755"/>
    <lineage>
        <taxon>unclassified sequences</taxon>
        <taxon>metagenomes</taxon>
        <taxon>ecological metagenomes</taxon>
    </lineage>
</organism>
<dbReference type="GO" id="GO:0006261">
    <property type="term" value="P:DNA-templated DNA replication"/>
    <property type="evidence" value="ECO:0007669"/>
    <property type="project" value="TreeGrafter"/>
</dbReference>
<dbReference type="SUPFAM" id="SSF52540">
    <property type="entry name" value="P-loop containing nucleoside triphosphate hydrolases"/>
    <property type="match status" value="1"/>
</dbReference>
<dbReference type="GO" id="GO:0003887">
    <property type="term" value="F:DNA-directed DNA polymerase activity"/>
    <property type="evidence" value="ECO:0007669"/>
    <property type="project" value="InterPro"/>
</dbReference>
<gene>
    <name evidence="1" type="ORF">LCGC14_0785500</name>
</gene>
<accession>A0A0F9QDZ7</accession>
<comment type="caution">
    <text evidence="1">The sequence shown here is derived from an EMBL/GenBank/DDBJ whole genome shotgun (WGS) entry which is preliminary data.</text>
</comment>
<dbReference type="AlphaFoldDB" id="A0A0F9QDZ7"/>
<dbReference type="PANTHER" id="PTHR11669">
    <property type="entry name" value="REPLICATION FACTOR C / DNA POLYMERASE III GAMMA-TAU SUBUNIT"/>
    <property type="match status" value="1"/>
</dbReference>
<dbReference type="InterPro" id="IPR050238">
    <property type="entry name" value="DNA_Rep/Repair_Clamp_Loader"/>
</dbReference>
<dbReference type="NCBIfam" id="TIGR00678">
    <property type="entry name" value="holB"/>
    <property type="match status" value="1"/>
</dbReference>
<name>A0A0F9QDZ7_9ZZZZ</name>
<reference evidence="1" key="1">
    <citation type="journal article" date="2015" name="Nature">
        <title>Complex archaea that bridge the gap between prokaryotes and eukaryotes.</title>
        <authorList>
            <person name="Spang A."/>
            <person name="Saw J.H."/>
            <person name="Jorgensen S.L."/>
            <person name="Zaremba-Niedzwiedzka K."/>
            <person name="Martijn J."/>
            <person name="Lind A.E."/>
            <person name="van Eijk R."/>
            <person name="Schleper C."/>
            <person name="Guy L."/>
            <person name="Ettema T.J."/>
        </authorList>
    </citation>
    <scope>NUCLEOTIDE SEQUENCE</scope>
</reference>
<evidence type="ECO:0000313" key="1">
    <source>
        <dbReference type="EMBL" id="KKN35257.1"/>
    </source>
</evidence>
<dbReference type="Gene3D" id="3.40.50.300">
    <property type="entry name" value="P-loop containing nucleotide triphosphate hydrolases"/>
    <property type="match status" value="1"/>
</dbReference>
<dbReference type="Pfam" id="PF13177">
    <property type="entry name" value="DNA_pol3_delta2"/>
    <property type="match status" value="1"/>
</dbReference>
<dbReference type="InterPro" id="IPR004622">
    <property type="entry name" value="DNA_pol_HolB"/>
</dbReference>
<dbReference type="GO" id="GO:0008408">
    <property type="term" value="F:3'-5' exonuclease activity"/>
    <property type="evidence" value="ECO:0007669"/>
    <property type="project" value="InterPro"/>
</dbReference>
<proteinExistence type="predicted"/>
<protein>
    <recommendedName>
        <fullName evidence="2">DNA-directed DNA polymerase</fullName>
    </recommendedName>
</protein>
<dbReference type="PANTHER" id="PTHR11669:SF8">
    <property type="entry name" value="DNA POLYMERASE III SUBUNIT DELTA"/>
    <property type="match status" value="1"/>
</dbReference>
<sequence>MLLYGPEGIGKRDMALVLAKAMNCERKKDDACEVCASCKAINAGNFPDVLEISPEKEVIKIDQMRILRKIAYLKPMMGKKRIFVVVDADKMKEEAANSLLKILEEPPLFSYIILVARNPFMIMPTIKSRCQVLNFSPISKEEIGKILVEKGYEENKARIISLLVRGNLKQALSLEWEEVQDKRAKAWQLFLSLIRKGKVALFLKNYATSQRTLVRNEWEQVLEMLSSFCRDSILIKEKSDSRLLMNPDYEKEIKKEEALLSLEGLIDCLAKIDYAIYGLGKNLNVNLLVSSFFSYFKEWEYA</sequence>
<dbReference type="EMBL" id="LAZR01002051">
    <property type="protein sequence ID" value="KKN35257.1"/>
    <property type="molecule type" value="Genomic_DNA"/>
</dbReference>
<evidence type="ECO:0008006" key="2">
    <source>
        <dbReference type="Google" id="ProtNLM"/>
    </source>
</evidence>